<reference evidence="8 9" key="1">
    <citation type="submission" date="2011-04" db="EMBL/GenBank/DDBJ databases">
        <title>The Genome Sequence of Clostridium citroniae WAL-19142.</title>
        <authorList>
            <consortium name="The Broad Institute Genome Sequencing Platform"/>
            <person name="Earl A."/>
            <person name="Ward D."/>
            <person name="Feldgarden M."/>
            <person name="Gevers D."/>
            <person name="Warren Y.A."/>
            <person name="Tyrrell K.L."/>
            <person name="Citron D.M."/>
            <person name="Goldstein E.J."/>
            <person name="Daigneault M."/>
            <person name="Allen-Vercoe E."/>
            <person name="Young S.K."/>
            <person name="Zeng Q."/>
            <person name="Gargeya S."/>
            <person name="Fitzgerald M."/>
            <person name="Haas B."/>
            <person name="Abouelleil A."/>
            <person name="Alvarado L."/>
            <person name="Arachchi H.M."/>
            <person name="Berlin A."/>
            <person name="Brown A."/>
            <person name="Chapman S.B."/>
            <person name="Chen Z."/>
            <person name="Dunbar C."/>
            <person name="Freedman E."/>
            <person name="Gearin G."/>
            <person name="Gellesch M."/>
            <person name="Goldberg J."/>
            <person name="Griggs A."/>
            <person name="Gujja S."/>
            <person name="Heilman E.R."/>
            <person name="Heiman D."/>
            <person name="Howarth C."/>
            <person name="Larson L."/>
            <person name="Lui A."/>
            <person name="MacDonald P.J."/>
            <person name="Mehta T."/>
            <person name="Montmayeur A."/>
            <person name="Murphy C."/>
            <person name="Neiman D."/>
            <person name="Pearson M."/>
            <person name="Priest M."/>
            <person name="Roberts A."/>
            <person name="Saif S."/>
            <person name="Shea T."/>
            <person name="Shenoy N."/>
            <person name="Sisk P."/>
            <person name="Stolte C."/>
            <person name="Sykes S."/>
            <person name="White J."/>
            <person name="Yandava C."/>
            <person name="Wortman J."/>
            <person name="Nusbaum C."/>
            <person name="Birren B."/>
        </authorList>
    </citation>
    <scope>NUCLEOTIDE SEQUENCE [LARGE SCALE GENOMIC DNA]</scope>
    <source>
        <strain evidence="8 9">WAL-19142</strain>
    </source>
</reference>
<keyword evidence="4" id="KW-0863">Zinc-finger</keyword>
<name>A0A0J9C5L2_9FIRM</name>
<dbReference type="AlphaFoldDB" id="A0A0J9C5L2"/>
<dbReference type="SUPFAM" id="SSF46565">
    <property type="entry name" value="Chaperone J-domain"/>
    <property type="match status" value="1"/>
</dbReference>
<keyword evidence="2" id="KW-0479">Metal-binding</keyword>
<dbReference type="Gene3D" id="1.10.287.110">
    <property type="entry name" value="DnaJ domain"/>
    <property type="match status" value="1"/>
</dbReference>
<dbReference type="CDD" id="cd10747">
    <property type="entry name" value="DnaJ_C"/>
    <property type="match status" value="1"/>
</dbReference>
<dbReference type="InterPro" id="IPR008971">
    <property type="entry name" value="HSP40/DnaJ_pept-bd"/>
</dbReference>
<evidence type="ECO:0000256" key="4">
    <source>
        <dbReference type="ARBA" id="ARBA00022771"/>
    </source>
</evidence>
<dbReference type="Proteomes" id="UP000037392">
    <property type="component" value="Unassembled WGS sequence"/>
</dbReference>
<evidence type="ECO:0000256" key="5">
    <source>
        <dbReference type="ARBA" id="ARBA00022833"/>
    </source>
</evidence>
<dbReference type="EMBL" id="ADLK01000020">
    <property type="protein sequence ID" value="KMW19739.1"/>
    <property type="molecule type" value="Genomic_DNA"/>
</dbReference>
<evidence type="ECO:0000256" key="2">
    <source>
        <dbReference type="ARBA" id="ARBA00022723"/>
    </source>
</evidence>
<dbReference type="InterPro" id="IPR036869">
    <property type="entry name" value="J_dom_sf"/>
</dbReference>
<dbReference type="PATRIC" id="fig|742734.4.peg.2660"/>
<dbReference type="GeneID" id="93164135"/>
<dbReference type="PANTHER" id="PTHR43096">
    <property type="entry name" value="DNAJ HOMOLOG 1, MITOCHONDRIAL-RELATED"/>
    <property type="match status" value="1"/>
</dbReference>
<dbReference type="FunFam" id="2.60.260.20:FF:000005">
    <property type="entry name" value="Chaperone protein dnaJ 1, mitochondrial"/>
    <property type="match status" value="1"/>
</dbReference>
<proteinExistence type="predicted"/>
<dbReference type="InterPro" id="IPR001623">
    <property type="entry name" value="DnaJ_domain"/>
</dbReference>
<evidence type="ECO:0000256" key="6">
    <source>
        <dbReference type="ARBA" id="ARBA00023186"/>
    </source>
</evidence>
<accession>A0A0J9C5L2</accession>
<dbReference type="PROSITE" id="PS50076">
    <property type="entry name" value="DNAJ_2"/>
    <property type="match status" value="1"/>
</dbReference>
<gene>
    <name evidence="8" type="ORF">HMPREF9470_02479</name>
</gene>
<dbReference type="PRINTS" id="PR00625">
    <property type="entry name" value="JDOMAIN"/>
</dbReference>
<protein>
    <recommendedName>
        <fullName evidence="7">J domain-containing protein</fullName>
    </recommendedName>
</protein>
<dbReference type="PROSITE" id="PS00636">
    <property type="entry name" value="DNAJ_1"/>
    <property type="match status" value="1"/>
</dbReference>
<organism evidence="8 9">
    <name type="scientific">[Clostridium] citroniae WAL-19142</name>
    <dbReference type="NCBI Taxonomy" id="742734"/>
    <lineage>
        <taxon>Bacteria</taxon>
        <taxon>Bacillati</taxon>
        <taxon>Bacillota</taxon>
        <taxon>Clostridia</taxon>
        <taxon>Lachnospirales</taxon>
        <taxon>Lachnospiraceae</taxon>
        <taxon>Enterocloster</taxon>
    </lineage>
</organism>
<sequence>MKRDYYEILGIDKHADAQAIKKAFRKLAKKYHPDSNEGNAQAAERFKEVNEAYDVLGDEEKRKLYDRFGHAAFDASAGEYQGARDSGFQGGFQGGFRNGFQGGFQNGFQGGFQNGFRSGSYTRPGGGFQEYHFEGGEDMDDILKSLFGHDSNRKGSDLKAEIEISFDKAAFGGKERVQLQGSGLEMTVLEVNIPAGIASGKTIRLKGRGNPGTQGAEPGDLLLTVRVKDKPGFRREGQDVYTTVRIPFTTAVLGGEATIPTLYGDVVCKIKEGTQPGSKIRLKGKGIVSMGNPSVYGDQYVTVEIRAPKKLTEEAKQKLRELSGILAA</sequence>
<feature type="domain" description="J" evidence="7">
    <location>
        <begin position="4"/>
        <end position="69"/>
    </location>
</feature>
<dbReference type="RefSeq" id="WP_007866626.1">
    <property type="nucleotide sequence ID" value="NZ_KQ235878.1"/>
</dbReference>
<evidence type="ECO:0000313" key="8">
    <source>
        <dbReference type="EMBL" id="KMW19739.1"/>
    </source>
</evidence>
<dbReference type="GO" id="GO:0006260">
    <property type="term" value="P:DNA replication"/>
    <property type="evidence" value="ECO:0007669"/>
    <property type="project" value="UniProtKB-KW"/>
</dbReference>
<evidence type="ECO:0000256" key="3">
    <source>
        <dbReference type="ARBA" id="ARBA00022737"/>
    </source>
</evidence>
<evidence type="ECO:0000256" key="1">
    <source>
        <dbReference type="ARBA" id="ARBA00022705"/>
    </source>
</evidence>
<dbReference type="Gene3D" id="2.60.260.20">
    <property type="entry name" value="Urease metallochaperone UreE, N-terminal domain"/>
    <property type="match status" value="2"/>
</dbReference>
<dbReference type="PANTHER" id="PTHR43096:SF48">
    <property type="entry name" value="CHAPERONE PROTEIN DNAJ"/>
    <property type="match status" value="1"/>
</dbReference>
<dbReference type="GO" id="GO:0005737">
    <property type="term" value="C:cytoplasm"/>
    <property type="evidence" value="ECO:0007669"/>
    <property type="project" value="TreeGrafter"/>
</dbReference>
<keyword evidence="1" id="KW-0235">DNA replication</keyword>
<keyword evidence="5" id="KW-0862">Zinc</keyword>
<dbReference type="InterPro" id="IPR002939">
    <property type="entry name" value="DnaJ_C"/>
</dbReference>
<dbReference type="SUPFAM" id="SSF49493">
    <property type="entry name" value="HSP40/DnaJ peptide-binding domain"/>
    <property type="match status" value="2"/>
</dbReference>
<dbReference type="GO" id="GO:0008270">
    <property type="term" value="F:zinc ion binding"/>
    <property type="evidence" value="ECO:0007669"/>
    <property type="project" value="UniProtKB-KW"/>
</dbReference>
<dbReference type="InterPro" id="IPR018253">
    <property type="entry name" value="DnaJ_domain_CS"/>
</dbReference>
<dbReference type="GO" id="GO:0042026">
    <property type="term" value="P:protein refolding"/>
    <property type="evidence" value="ECO:0007669"/>
    <property type="project" value="TreeGrafter"/>
</dbReference>
<comment type="caution">
    <text evidence="8">The sequence shown here is derived from an EMBL/GenBank/DDBJ whole genome shotgun (WGS) entry which is preliminary data.</text>
</comment>
<evidence type="ECO:0000313" key="9">
    <source>
        <dbReference type="Proteomes" id="UP000037392"/>
    </source>
</evidence>
<dbReference type="Pfam" id="PF01556">
    <property type="entry name" value="DnaJ_C"/>
    <property type="match status" value="1"/>
</dbReference>
<dbReference type="GO" id="GO:0051082">
    <property type="term" value="F:unfolded protein binding"/>
    <property type="evidence" value="ECO:0007669"/>
    <property type="project" value="InterPro"/>
</dbReference>
<dbReference type="CDD" id="cd06257">
    <property type="entry name" value="DnaJ"/>
    <property type="match status" value="1"/>
</dbReference>
<dbReference type="SMART" id="SM00271">
    <property type="entry name" value="DnaJ"/>
    <property type="match status" value="1"/>
</dbReference>
<keyword evidence="6" id="KW-0143">Chaperone</keyword>
<dbReference type="OrthoDB" id="9779889at2"/>
<dbReference type="Pfam" id="PF00226">
    <property type="entry name" value="DnaJ"/>
    <property type="match status" value="1"/>
</dbReference>
<keyword evidence="3" id="KW-0677">Repeat</keyword>
<evidence type="ECO:0000259" key="7">
    <source>
        <dbReference type="PROSITE" id="PS50076"/>
    </source>
</evidence>